<feature type="domain" description="EGF-like" evidence="2">
    <location>
        <begin position="25"/>
        <end position="60"/>
    </location>
</feature>
<reference evidence="3" key="1">
    <citation type="submission" date="2014-12" db="EMBL/GenBank/DDBJ databases">
        <title>Insight into the proteome of Arion vulgaris.</title>
        <authorList>
            <person name="Aradska J."/>
            <person name="Bulat T."/>
            <person name="Smidak R."/>
            <person name="Sarate P."/>
            <person name="Gangsoo J."/>
            <person name="Sialana F."/>
            <person name="Bilban M."/>
            <person name="Lubec G."/>
        </authorList>
    </citation>
    <scope>NUCLEOTIDE SEQUENCE</scope>
    <source>
        <tissue evidence="3">Skin</tissue>
    </source>
</reference>
<evidence type="ECO:0000313" key="3">
    <source>
        <dbReference type="EMBL" id="CEK47508.1"/>
    </source>
</evidence>
<protein>
    <recommendedName>
        <fullName evidence="2">EGF-like domain-containing protein</fullName>
    </recommendedName>
</protein>
<evidence type="ECO:0000256" key="1">
    <source>
        <dbReference type="PROSITE-ProRule" id="PRU00076"/>
    </source>
</evidence>
<dbReference type="InterPro" id="IPR000742">
    <property type="entry name" value="EGF"/>
</dbReference>
<name>A0A0B6XUE8_9EUPU</name>
<dbReference type="PROSITE" id="PS50026">
    <property type="entry name" value="EGF_3"/>
    <property type="match status" value="1"/>
</dbReference>
<sequence>YKPHGVTRYKCCNGWELSDQGHACNRKGCVEELCQNGGQCNGDDASSCSCGQGFQGPLCQEDVNECSVNN</sequence>
<feature type="non-terminal residue" evidence="3">
    <location>
        <position position="1"/>
    </location>
</feature>
<proteinExistence type="predicted"/>
<gene>
    <name evidence="3" type="primary">ORF1521</name>
</gene>
<evidence type="ECO:0000259" key="2">
    <source>
        <dbReference type="PROSITE" id="PS50026"/>
    </source>
</evidence>
<dbReference type="PROSITE" id="PS00022">
    <property type="entry name" value="EGF_1"/>
    <property type="match status" value="1"/>
</dbReference>
<keyword evidence="1" id="KW-0245">EGF-like domain</keyword>
<keyword evidence="1" id="KW-1015">Disulfide bond</keyword>
<dbReference type="Gene3D" id="2.10.25.10">
    <property type="entry name" value="Laminin"/>
    <property type="match status" value="1"/>
</dbReference>
<dbReference type="EMBL" id="HACG01000643">
    <property type="protein sequence ID" value="CEK47508.1"/>
    <property type="molecule type" value="Transcribed_RNA"/>
</dbReference>
<dbReference type="PROSITE" id="PS01186">
    <property type="entry name" value="EGF_2"/>
    <property type="match status" value="1"/>
</dbReference>
<organism evidence="3">
    <name type="scientific">Arion vulgaris</name>
    <dbReference type="NCBI Taxonomy" id="1028688"/>
    <lineage>
        <taxon>Eukaryota</taxon>
        <taxon>Metazoa</taxon>
        <taxon>Spiralia</taxon>
        <taxon>Lophotrochozoa</taxon>
        <taxon>Mollusca</taxon>
        <taxon>Gastropoda</taxon>
        <taxon>Heterobranchia</taxon>
        <taxon>Euthyneura</taxon>
        <taxon>Panpulmonata</taxon>
        <taxon>Eupulmonata</taxon>
        <taxon>Stylommatophora</taxon>
        <taxon>Helicina</taxon>
        <taxon>Arionoidea</taxon>
        <taxon>Arionidae</taxon>
        <taxon>Arion</taxon>
    </lineage>
</organism>
<dbReference type="SUPFAM" id="SSF57196">
    <property type="entry name" value="EGF/Laminin"/>
    <property type="match status" value="1"/>
</dbReference>
<accession>A0A0B6XUE8</accession>
<feature type="disulfide bond" evidence="1">
    <location>
        <begin position="50"/>
        <end position="59"/>
    </location>
</feature>
<feature type="non-terminal residue" evidence="3">
    <location>
        <position position="70"/>
    </location>
</feature>
<dbReference type="AlphaFoldDB" id="A0A0B6XUE8"/>
<comment type="caution">
    <text evidence="1">Lacks conserved residue(s) required for the propagation of feature annotation.</text>
</comment>